<dbReference type="AlphaFoldDB" id="A0ABD0L5L0"/>
<dbReference type="EMBL" id="JACVVK020000082">
    <property type="protein sequence ID" value="KAK7494508.1"/>
    <property type="molecule type" value="Genomic_DNA"/>
</dbReference>
<sequence>MHRLPGNHIFCVISPGQFPRFMSRIFSSQSPPVSTGAVGVKCFETQRKFHRSRVPPSVTKQLADFSFVPLSLILYLSGYAQLHFCAAYELVTYLRVPDWSMGLHVQGR</sequence>
<gene>
    <name evidence="1" type="ORF">BaRGS_00014161</name>
</gene>
<proteinExistence type="predicted"/>
<comment type="caution">
    <text evidence="1">The sequence shown here is derived from an EMBL/GenBank/DDBJ whole genome shotgun (WGS) entry which is preliminary data.</text>
</comment>
<evidence type="ECO:0000313" key="2">
    <source>
        <dbReference type="Proteomes" id="UP001519460"/>
    </source>
</evidence>
<keyword evidence="2" id="KW-1185">Reference proteome</keyword>
<reference evidence="1 2" key="1">
    <citation type="journal article" date="2023" name="Sci. Data">
        <title>Genome assembly of the Korean intertidal mud-creeper Batillaria attramentaria.</title>
        <authorList>
            <person name="Patra A.K."/>
            <person name="Ho P.T."/>
            <person name="Jun S."/>
            <person name="Lee S.J."/>
            <person name="Kim Y."/>
            <person name="Won Y.J."/>
        </authorList>
    </citation>
    <scope>NUCLEOTIDE SEQUENCE [LARGE SCALE GENOMIC DNA]</scope>
    <source>
        <strain evidence="1">Wonlab-2016</strain>
    </source>
</reference>
<name>A0ABD0L5L0_9CAEN</name>
<dbReference type="Proteomes" id="UP001519460">
    <property type="component" value="Unassembled WGS sequence"/>
</dbReference>
<evidence type="ECO:0000313" key="1">
    <source>
        <dbReference type="EMBL" id="KAK7494508.1"/>
    </source>
</evidence>
<accession>A0ABD0L5L0</accession>
<protein>
    <submittedName>
        <fullName evidence="1">Uncharacterized protein</fullName>
    </submittedName>
</protein>
<organism evidence="1 2">
    <name type="scientific">Batillaria attramentaria</name>
    <dbReference type="NCBI Taxonomy" id="370345"/>
    <lineage>
        <taxon>Eukaryota</taxon>
        <taxon>Metazoa</taxon>
        <taxon>Spiralia</taxon>
        <taxon>Lophotrochozoa</taxon>
        <taxon>Mollusca</taxon>
        <taxon>Gastropoda</taxon>
        <taxon>Caenogastropoda</taxon>
        <taxon>Sorbeoconcha</taxon>
        <taxon>Cerithioidea</taxon>
        <taxon>Batillariidae</taxon>
        <taxon>Batillaria</taxon>
    </lineage>
</organism>